<gene>
    <name evidence="1" type="ORF">H663_009710</name>
</gene>
<dbReference type="OrthoDB" id="8654508at2"/>
<evidence type="ECO:0000313" key="1">
    <source>
        <dbReference type="EMBL" id="PVE43002.1"/>
    </source>
</evidence>
<dbReference type="Proteomes" id="UP000037507">
    <property type="component" value="Unassembled WGS sequence"/>
</dbReference>
<accession>A0A2T7UEF4</accession>
<reference evidence="1" key="1">
    <citation type="submission" date="2017-04" db="EMBL/GenBank/DDBJ databases">
        <title>Unexpected and diverse lifestyles within the genus Limnohabitans.</title>
        <authorList>
            <person name="Kasalicky V."/>
            <person name="Mehrshad M."/>
            <person name="Andrei S.-A."/>
            <person name="Salcher M."/>
            <person name="Kratochvilova H."/>
            <person name="Simek K."/>
            <person name="Ghai R."/>
        </authorList>
    </citation>
    <scope>NUCLEOTIDE SEQUENCE [LARGE SCALE GENOMIC DNA]</scope>
    <source>
        <strain evidence="1">II-D5</strain>
    </source>
</reference>
<organism evidence="1 2">
    <name type="scientific">Limnohabitans planktonicus II-D5</name>
    <dbReference type="NCBI Taxonomy" id="1293045"/>
    <lineage>
        <taxon>Bacteria</taxon>
        <taxon>Pseudomonadati</taxon>
        <taxon>Pseudomonadota</taxon>
        <taxon>Betaproteobacteria</taxon>
        <taxon>Burkholderiales</taxon>
        <taxon>Comamonadaceae</taxon>
        <taxon>Limnohabitans</taxon>
    </lineage>
</organism>
<dbReference type="AlphaFoldDB" id="A0A2T7UEF4"/>
<name>A0A2T7UEF4_9BURK</name>
<proteinExistence type="predicted"/>
<dbReference type="EMBL" id="LFYT02000009">
    <property type="protein sequence ID" value="PVE43002.1"/>
    <property type="molecule type" value="Genomic_DNA"/>
</dbReference>
<protein>
    <submittedName>
        <fullName evidence="1">Uncharacterized protein</fullName>
    </submittedName>
</protein>
<dbReference type="RefSeq" id="WP_053169100.1">
    <property type="nucleotide sequence ID" value="NZ_LFYT02000009.1"/>
</dbReference>
<evidence type="ECO:0000313" key="2">
    <source>
        <dbReference type="Proteomes" id="UP000037507"/>
    </source>
</evidence>
<keyword evidence="2" id="KW-1185">Reference proteome</keyword>
<sequence length="199" mass="22625">MELFSLFLLLGLGVHWLNARGQRQRTALLAEQLRPYQIEKHMEQLTSAYMRALGESDLARQTQILQLQEQAEQQLAADFQNLAQAFAKLPAPATRAFKIALPFVDQLSPKATIDMRRMLETHAKGIAQAVDNAQGLTLKERAFRLMGEMFLMQHSCHWFCKSKTIASARMVARHQTRYEQALQAVSPETRQAYLAVIEA</sequence>
<comment type="caution">
    <text evidence="1">The sequence shown here is derived from an EMBL/GenBank/DDBJ whole genome shotgun (WGS) entry which is preliminary data.</text>
</comment>